<sequence length="329" mass="35940">MPLDFRVFPPSQLPVFSPGDAVFVKLRSQKSTGHAIVVGPAPSPESPPANEELAGPEVQRITVQYETDGTTARVNPTRLVPVFPSPAVLICRTTTAYRTAARAQVYSTDNVVEIGSSYGVCTDILSQHAKSVFGIEVSPSLVEEARRRQPSIRFELLNVLENPRRAMELMKGTTKVFIDIGGNRTLGDVVRIIALLMEGLGLALVCVKSEELADEADAHLATQDGSSANSGLIADGPEWFSRLLQRFSTADGLVPVAKTAEKWFVEARSQGFPKNPLRYGQRVTSEGVPICRLHNYKADGCPKPDLCTYDHRFCHHCGVEGHRARECTL</sequence>
<keyword evidence="1" id="KW-0863">Zinc-finger</keyword>
<protein>
    <recommendedName>
        <fullName evidence="2">CCHC-type domain-containing protein</fullName>
    </recommendedName>
</protein>
<proteinExistence type="predicted"/>
<evidence type="ECO:0000256" key="1">
    <source>
        <dbReference type="PROSITE-ProRule" id="PRU00047"/>
    </source>
</evidence>
<dbReference type="Pfam" id="PF00098">
    <property type="entry name" value="zf-CCHC"/>
    <property type="match status" value="1"/>
</dbReference>
<dbReference type="GO" id="GO:0003676">
    <property type="term" value="F:nucleic acid binding"/>
    <property type="evidence" value="ECO:0007669"/>
    <property type="project" value="InterPro"/>
</dbReference>
<keyword evidence="1" id="KW-0479">Metal-binding</keyword>
<dbReference type="PROSITE" id="PS50158">
    <property type="entry name" value="ZF_CCHC"/>
    <property type="match status" value="1"/>
</dbReference>
<keyword evidence="4" id="KW-1185">Reference proteome</keyword>
<comment type="caution">
    <text evidence="3">The sequence shown here is derived from an EMBL/GenBank/DDBJ whole genome shotgun (WGS) entry which is preliminary data.</text>
</comment>
<dbReference type="Proteomes" id="UP001212152">
    <property type="component" value="Unassembled WGS sequence"/>
</dbReference>
<dbReference type="InterPro" id="IPR029063">
    <property type="entry name" value="SAM-dependent_MTases_sf"/>
</dbReference>
<keyword evidence="1" id="KW-0862">Zinc</keyword>
<dbReference type="GO" id="GO:0008270">
    <property type="term" value="F:zinc ion binding"/>
    <property type="evidence" value="ECO:0007669"/>
    <property type="project" value="UniProtKB-KW"/>
</dbReference>
<feature type="domain" description="CCHC-type" evidence="2">
    <location>
        <begin position="314"/>
        <end position="327"/>
    </location>
</feature>
<dbReference type="AlphaFoldDB" id="A0AAD5TK29"/>
<reference evidence="3" key="1">
    <citation type="submission" date="2020-05" db="EMBL/GenBank/DDBJ databases">
        <title>Phylogenomic resolution of chytrid fungi.</title>
        <authorList>
            <person name="Stajich J.E."/>
            <person name="Amses K."/>
            <person name="Simmons R."/>
            <person name="Seto K."/>
            <person name="Myers J."/>
            <person name="Bonds A."/>
            <person name="Quandt C.A."/>
            <person name="Barry K."/>
            <person name="Liu P."/>
            <person name="Grigoriev I."/>
            <person name="Longcore J.E."/>
            <person name="James T.Y."/>
        </authorList>
    </citation>
    <scope>NUCLEOTIDE SEQUENCE</scope>
    <source>
        <strain evidence="3">JEL0379</strain>
    </source>
</reference>
<name>A0AAD5TK29_9FUNG</name>
<evidence type="ECO:0000259" key="2">
    <source>
        <dbReference type="PROSITE" id="PS50158"/>
    </source>
</evidence>
<dbReference type="SUPFAM" id="SSF53335">
    <property type="entry name" value="S-adenosyl-L-methionine-dependent methyltransferases"/>
    <property type="match status" value="1"/>
</dbReference>
<dbReference type="Gene3D" id="3.40.50.150">
    <property type="entry name" value="Vaccinia Virus protein VP39"/>
    <property type="match status" value="1"/>
</dbReference>
<organism evidence="3 4">
    <name type="scientific">Geranomyces variabilis</name>
    <dbReference type="NCBI Taxonomy" id="109894"/>
    <lineage>
        <taxon>Eukaryota</taxon>
        <taxon>Fungi</taxon>
        <taxon>Fungi incertae sedis</taxon>
        <taxon>Chytridiomycota</taxon>
        <taxon>Chytridiomycota incertae sedis</taxon>
        <taxon>Chytridiomycetes</taxon>
        <taxon>Spizellomycetales</taxon>
        <taxon>Powellomycetaceae</taxon>
        <taxon>Geranomyces</taxon>
    </lineage>
</organism>
<dbReference type="InterPro" id="IPR001878">
    <property type="entry name" value="Znf_CCHC"/>
</dbReference>
<gene>
    <name evidence="3" type="ORF">HDU87_003342</name>
</gene>
<dbReference type="EMBL" id="JADGJQ010000024">
    <property type="protein sequence ID" value="KAJ3178787.1"/>
    <property type="molecule type" value="Genomic_DNA"/>
</dbReference>
<evidence type="ECO:0000313" key="3">
    <source>
        <dbReference type="EMBL" id="KAJ3178787.1"/>
    </source>
</evidence>
<evidence type="ECO:0000313" key="4">
    <source>
        <dbReference type="Proteomes" id="UP001212152"/>
    </source>
</evidence>
<accession>A0AAD5TK29</accession>